<dbReference type="PANTHER" id="PTHR31011:SF2">
    <property type="entry name" value="PROTEIN STB2-RELATED"/>
    <property type="match status" value="1"/>
</dbReference>
<proteinExistence type="predicted"/>
<evidence type="ECO:0000313" key="3">
    <source>
        <dbReference type="EMBL" id="VVT48442.1"/>
    </source>
</evidence>
<feature type="compositionally biased region" description="Basic and acidic residues" evidence="1">
    <location>
        <begin position="911"/>
        <end position="920"/>
    </location>
</feature>
<feature type="compositionally biased region" description="Acidic residues" evidence="1">
    <location>
        <begin position="1027"/>
        <end position="1037"/>
    </location>
</feature>
<dbReference type="InterPro" id="IPR059025">
    <property type="entry name" value="STB6_N"/>
</dbReference>
<feature type="compositionally biased region" description="Low complexity" evidence="1">
    <location>
        <begin position="170"/>
        <end position="189"/>
    </location>
</feature>
<dbReference type="EMBL" id="CABVLU010000002">
    <property type="protein sequence ID" value="VVT48442.1"/>
    <property type="molecule type" value="Genomic_DNA"/>
</dbReference>
<dbReference type="GO" id="GO:0070822">
    <property type="term" value="C:Sin3-type complex"/>
    <property type="evidence" value="ECO:0007669"/>
    <property type="project" value="TreeGrafter"/>
</dbReference>
<feature type="region of interest" description="Disordered" evidence="1">
    <location>
        <begin position="982"/>
        <end position="1088"/>
    </location>
</feature>
<feature type="compositionally biased region" description="Low complexity" evidence="1">
    <location>
        <begin position="1365"/>
        <end position="1378"/>
    </location>
</feature>
<feature type="compositionally biased region" description="Basic and acidic residues" evidence="1">
    <location>
        <begin position="770"/>
        <end position="804"/>
    </location>
</feature>
<feature type="compositionally biased region" description="Polar residues" evidence="1">
    <location>
        <begin position="1584"/>
        <end position="1599"/>
    </location>
</feature>
<dbReference type="InterPro" id="IPR038919">
    <property type="entry name" value="STB2/STB2"/>
</dbReference>
<feature type="compositionally biased region" description="Low complexity" evidence="1">
    <location>
        <begin position="845"/>
        <end position="859"/>
    </location>
</feature>
<feature type="compositionally biased region" description="Basic and acidic residues" evidence="1">
    <location>
        <begin position="991"/>
        <end position="1008"/>
    </location>
</feature>
<feature type="region of interest" description="Disordered" evidence="1">
    <location>
        <begin position="816"/>
        <end position="859"/>
    </location>
</feature>
<feature type="region of interest" description="Disordered" evidence="1">
    <location>
        <begin position="1616"/>
        <end position="1679"/>
    </location>
</feature>
<reference evidence="3 4" key="1">
    <citation type="submission" date="2019-09" db="EMBL/GenBank/DDBJ databases">
        <authorList>
            <person name="Brejova B."/>
        </authorList>
    </citation>
    <scope>NUCLEOTIDE SEQUENCE [LARGE SCALE GENOMIC DNA]</scope>
</reference>
<feature type="compositionally biased region" description="Low complexity" evidence="1">
    <location>
        <begin position="1630"/>
        <end position="1646"/>
    </location>
</feature>
<accession>A0A5E8BG80</accession>
<keyword evidence="4" id="KW-1185">Reference proteome</keyword>
<dbReference type="Pfam" id="PF25995">
    <property type="entry name" value="STB6_N"/>
    <property type="match status" value="1"/>
</dbReference>
<sequence length="1679" mass="186872">MSSSQGEAQDGSPTLNKNPPHSYQEPLATFYLSTSSSPAGSVSSLSSGAGHSANNTFHKNQNNHQTHVNDGCINKSTIFFSDPFQKSAHNTKTKILVSEPPPPKRQTRSFTNAHSISSKTGLTEGLPKTELRRKTLFSTLAHTPAMSSYTYTATSKPIIRSWASSSHNGSDTNANPNSTSASTSTASTTQNGIPYNTVNTLSGSYMNSYNNINANDDGFIEPRMHGSTVYTDSVDSSSSSSQLHAITYNNQHVPVQRSATSKTTSHPTQSPSLEMKSYLICDSIITDLLKSEPNCTVVQEDVEIQGYEIYIVEQWACERKLNRVIVSYTGNPTHKALVNIVALPHEKAHTRSASNTSPQLNRRKSIFSHFPETACSYFEELFNNHAHPKSNDKGIIYVSNLSSFPSNLNLIRVPNGNLKMVWNLFGINENLKRTGCSGRSVLSLAIPTATSEDKFRQIFKIHEKVHISYAVRELIILLQLGLFYFDLLKPQYIDGLLCNETLKAANTWWDRYGLIRFQIRYSDRQFLQPQTVAGIIGVVTGVRNRIASILGNSKTCKDPFDIEYFLETVRQFQKHQHLSRTMKLDPSTIETLYSLTSASGGSGNESNVPVNSSGDKFFGMVKSTVKEVSGKTNQGITDVETLDINRMKDFLQGARTRYLWLNRGSPRKLLPRHTPTTLALGIPLDAFSPTELLATNESKWAIPRRGLPSSKKITDVPSHLLPVEDQKLVSPPGYLNPPRVNSPTTYMPNSENEKPSEGYSTYHGSNSIKNNDHIDPLSERKSAGEEFSDGRKHNSSHEGRPRSYLRDYAGSYNESAIESSVESVSDTDANDRSDIYNDSDFDEANASNNNTSYSNFNNSENGNHVLQVFGDLDKSKERGHSFDTDGNTGILFFKANNRFEESEGNNSSLETEIRPDNDGSIDFHRDHKIDGIESLIGRFHSSSKKMEEALLSDYHYFHQGKHKRNKSRTKSDSHHKDLFKKYMRGSKHRGHSDGDDPSLKVNFDDHLPPGESVQGSYSDSFLSPDSIEPDGESDSADFDSFLDPSKPADDENESDISKVDGIDMEGEGEYDADEEDPDYFFGEEEDGRPAIDMDLSSELLRVKSEPALFSMVWGQPKSADENQKNFKTKQSKDSSYSIGTSSSSSSLNESPSSILNTSSTSDSQRPIWQTVTYRTIRSPSHKIAVLKRSQSFSLIEDHLEYGGVPHTGPLEFSRVPIKVYRSYQVSQALSFKVQQNLNYFDHERIAYNILDNKVRNVLENSLQTKTKNMSTEIQSIVQKEAAIKKGLTELETLTARLQYEARTLDLKLRDIEETALSFTNKVDSLEDRMRKLNYENYVHENNDLTRIKGRKEKQSKSRKLKKRTSSSNIKSNASSSSKSKSRKKDAATPAEETTLFSNIKSFFWGTLAATIPGLAANDNQEITPKKNRSITRTKSSSRSKKKSRQDSQISSDRQVSVTSVNGSSTSRENKVRRRLKLTTPITPINEDAVVTSEDLVRKWETPFVTSSEDDDEEDDEESLVYDDTDGTTTDQFSPSASTTVSSTASPVMEPMQHRFSSSSTSMSPSQLQPSQQLGTRYQHHHTHSGSYSRSPSHVRSLSHGQIPGVTFHVPHQVGVGMHTRSLSGSPPAPSHRLQQPQQQQHLRALSPKPGVVISSRSRVGTPSEPSSLLAESSHSLNTS</sequence>
<feature type="region of interest" description="Disordered" evidence="1">
    <location>
        <begin position="164"/>
        <end position="192"/>
    </location>
</feature>
<feature type="region of interest" description="Disordered" evidence="1">
    <location>
        <begin position="1114"/>
        <end position="1162"/>
    </location>
</feature>
<feature type="region of interest" description="Disordered" evidence="1">
    <location>
        <begin position="1349"/>
        <end position="1391"/>
    </location>
</feature>
<feature type="region of interest" description="Disordered" evidence="1">
    <location>
        <begin position="1"/>
        <end position="24"/>
    </location>
</feature>
<name>A0A5E8BG80_9ASCO</name>
<feature type="region of interest" description="Disordered" evidence="1">
    <location>
        <begin position="724"/>
        <end position="804"/>
    </location>
</feature>
<feature type="region of interest" description="Disordered" evidence="1">
    <location>
        <begin position="95"/>
        <end position="124"/>
    </location>
</feature>
<dbReference type="OrthoDB" id="19806at2759"/>
<feature type="compositionally biased region" description="Polar residues" evidence="1">
    <location>
        <begin position="739"/>
        <end position="750"/>
    </location>
</feature>
<evidence type="ECO:0000313" key="4">
    <source>
        <dbReference type="Proteomes" id="UP000398389"/>
    </source>
</evidence>
<feature type="compositionally biased region" description="Polar residues" evidence="1">
    <location>
        <begin position="108"/>
        <end position="121"/>
    </location>
</feature>
<feature type="compositionally biased region" description="Acidic residues" evidence="1">
    <location>
        <begin position="1062"/>
        <end position="1086"/>
    </location>
</feature>
<feature type="compositionally biased region" description="Basic residues" evidence="1">
    <location>
        <begin position="1349"/>
        <end position="1364"/>
    </location>
</feature>
<evidence type="ECO:0000259" key="2">
    <source>
        <dbReference type="Pfam" id="PF25995"/>
    </source>
</evidence>
<dbReference type="PANTHER" id="PTHR31011">
    <property type="entry name" value="PROTEIN STB2-RELATED"/>
    <property type="match status" value="1"/>
</dbReference>
<feature type="domain" description="STB6-like N-terminal" evidence="2">
    <location>
        <begin position="277"/>
        <end position="434"/>
    </location>
</feature>
<evidence type="ECO:0000256" key="1">
    <source>
        <dbReference type="SAM" id="MobiDB-lite"/>
    </source>
</evidence>
<feature type="compositionally biased region" description="Basic residues" evidence="1">
    <location>
        <begin position="1425"/>
        <end position="1443"/>
    </location>
</feature>
<feature type="compositionally biased region" description="Acidic residues" evidence="1">
    <location>
        <begin position="1507"/>
        <end position="1525"/>
    </location>
</feature>
<dbReference type="RefSeq" id="XP_031852392.1">
    <property type="nucleotide sequence ID" value="XM_031996501.1"/>
</dbReference>
<gene>
    <name evidence="3" type="ORF">SAPINGB_P001781</name>
</gene>
<feature type="compositionally biased region" description="Low complexity" evidence="1">
    <location>
        <begin position="1446"/>
        <end position="1466"/>
    </location>
</feature>
<protein>
    <recommendedName>
        <fullName evidence="2">STB6-like N-terminal domain-containing protein</fullName>
    </recommendedName>
</protein>
<feature type="compositionally biased region" description="Polar residues" evidence="1">
    <location>
        <begin position="758"/>
        <end position="769"/>
    </location>
</feature>
<feature type="compositionally biased region" description="Polar residues" evidence="1">
    <location>
        <begin position="1"/>
        <end position="21"/>
    </location>
</feature>
<feature type="compositionally biased region" description="Low complexity" evidence="1">
    <location>
        <begin position="1556"/>
        <end position="1573"/>
    </location>
</feature>
<feature type="region of interest" description="Disordered" evidence="1">
    <location>
        <begin position="901"/>
        <end position="920"/>
    </location>
</feature>
<feature type="region of interest" description="Disordered" evidence="1">
    <location>
        <begin position="1419"/>
        <end position="1474"/>
    </location>
</feature>
<organism evidence="3 4">
    <name type="scientific">Magnusiomyces paraingens</name>
    <dbReference type="NCBI Taxonomy" id="2606893"/>
    <lineage>
        <taxon>Eukaryota</taxon>
        <taxon>Fungi</taxon>
        <taxon>Dikarya</taxon>
        <taxon>Ascomycota</taxon>
        <taxon>Saccharomycotina</taxon>
        <taxon>Dipodascomycetes</taxon>
        <taxon>Dipodascales</taxon>
        <taxon>Dipodascaceae</taxon>
        <taxon>Magnusiomyces</taxon>
    </lineage>
</organism>
<feature type="compositionally biased region" description="Low complexity" evidence="1">
    <location>
        <begin position="1662"/>
        <end position="1679"/>
    </location>
</feature>
<feature type="compositionally biased region" description="Low complexity" evidence="1">
    <location>
        <begin position="1533"/>
        <end position="1547"/>
    </location>
</feature>
<feature type="compositionally biased region" description="Polar residues" evidence="1">
    <location>
        <begin position="1013"/>
        <end position="1023"/>
    </location>
</feature>
<dbReference type="GeneID" id="43580601"/>
<feature type="compositionally biased region" description="Low complexity" evidence="1">
    <location>
        <begin position="1133"/>
        <end position="1162"/>
    </location>
</feature>
<feature type="region of interest" description="Disordered" evidence="1">
    <location>
        <begin position="1502"/>
        <end position="1599"/>
    </location>
</feature>
<dbReference type="Proteomes" id="UP000398389">
    <property type="component" value="Unassembled WGS sequence"/>
</dbReference>